<evidence type="ECO:0000256" key="1">
    <source>
        <dbReference type="SAM" id="Phobius"/>
    </source>
</evidence>
<accession>A0A914WE62</accession>
<proteinExistence type="predicted"/>
<organism evidence="2 3">
    <name type="scientific">Plectus sambesii</name>
    <dbReference type="NCBI Taxonomy" id="2011161"/>
    <lineage>
        <taxon>Eukaryota</taxon>
        <taxon>Metazoa</taxon>
        <taxon>Ecdysozoa</taxon>
        <taxon>Nematoda</taxon>
        <taxon>Chromadorea</taxon>
        <taxon>Plectida</taxon>
        <taxon>Plectina</taxon>
        <taxon>Plectoidea</taxon>
        <taxon>Plectidae</taxon>
        <taxon>Plectus</taxon>
    </lineage>
</organism>
<evidence type="ECO:0000313" key="3">
    <source>
        <dbReference type="WBParaSite" id="PSAMB.scaffold386size53677.g5220.t1"/>
    </source>
</evidence>
<feature type="transmembrane region" description="Helical" evidence="1">
    <location>
        <begin position="12"/>
        <end position="37"/>
    </location>
</feature>
<protein>
    <submittedName>
        <fullName evidence="3">Uncharacterized protein</fullName>
    </submittedName>
</protein>
<sequence>MCAGVNEILGAYLFQYCGPFVPVGLVLCGFINTFIYARKHKDIRHAIRVFGVRKVSVPQRASNTGLNFPPQVADVGYVIQALDLHELDSDDLVPQILIRNRISTTRHQLNEMFI</sequence>
<keyword evidence="1" id="KW-0472">Membrane</keyword>
<dbReference type="AlphaFoldDB" id="A0A914WE62"/>
<dbReference type="Proteomes" id="UP000887566">
    <property type="component" value="Unplaced"/>
</dbReference>
<keyword evidence="1" id="KW-0812">Transmembrane</keyword>
<reference evidence="3" key="1">
    <citation type="submission" date="2022-11" db="UniProtKB">
        <authorList>
            <consortium name="WormBaseParasite"/>
        </authorList>
    </citation>
    <scope>IDENTIFICATION</scope>
</reference>
<dbReference type="WBParaSite" id="PSAMB.scaffold386size53677.g5220.t1">
    <property type="protein sequence ID" value="PSAMB.scaffold386size53677.g5220.t1"/>
    <property type="gene ID" value="PSAMB.scaffold386size53677.g5220"/>
</dbReference>
<name>A0A914WE62_9BILA</name>
<evidence type="ECO:0000313" key="2">
    <source>
        <dbReference type="Proteomes" id="UP000887566"/>
    </source>
</evidence>
<keyword evidence="2" id="KW-1185">Reference proteome</keyword>
<keyword evidence="1" id="KW-1133">Transmembrane helix</keyword>